<reference evidence="2 3" key="1">
    <citation type="submission" date="2017-09" db="EMBL/GenBank/DDBJ databases">
        <authorList>
            <person name="Ehlers B."/>
            <person name="Leendertz F.H."/>
        </authorList>
    </citation>
    <scope>NUCLEOTIDE SEQUENCE [LARGE SCALE GENOMIC DNA]</scope>
    <source>
        <strain evidence="2 3">USBA 140</strain>
    </source>
</reference>
<evidence type="ECO:0000313" key="3">
    <source>
        <dbReference type="Proteomes" id="UP000219621"/>
    </source>
</evidence>
<sequence>MTAGPSILALLVAAINAQADVAVPEGGTLGGATAESRHEIGAGEQTIEVRGHRLADFEGLIVRGADGREIGRVDEFLGDDRDRIVGLVLETRLIDPAREVELVLPLDRLRLAGPGEAQALDSSLTPADLKTLGRWPD</sequence>
<dbReference type="RefSeq" id="WP_097280578.1">
    <property type="nucleotide sequence ID" value="NZ_OCNJ01000008.1"/>
</dbReference>
<evidence type="ECO:0008006" key="4">
    <source>
        <dbReference type="Google" id="ProtNLM"/>
    </source>
</evidence>
<evidence type="ECO:0000313" key="2">
    <source>
        <dbReference type="EMBL" id="SOD99000.1"/>
    </source>
</evidence>
<feature type="signal peptide" evidence="1">
    <location>
        <begin position="1"/>
        <end position="19"/>
    </location>
</feature>
<name>A0A286GU14_9PROT</name>
<accession>A0A286GU14</accession>
<dbReference type="SUPFAM" id="SSF50346">
    <property type="entry name" value="PRC-barrel domain"/>
    <property type="match status" value="1"/>
</dbReference>
<keyword evidence="3" id="KW-1185">Reference proteome</keyword>
<proteinExistence type="predicted"/>
<dbReference type="EMBL" id="OCNJ01000008">
    <property type="protein sequence ID" value="SOD99000.1"/>
    <property type="molecule type" value="Genomic_DNA"/>
</dbReference>
<dbReference type="InterPro" id="IPR011033">
    <property type="entry name" value="PRC_barrel-like_sf"/>
</dbReference>
<dbReference type="Proteomes" id="UP000219621">
    <property type="component" value="Unassembled WGS sequence"/>
</dbReference>
<feature type="chain" id="PRO_5013171410" description="PRC-barrel domain-containing protein" evidence="1">
    <location>
        <begin position="20"/>
        <end position="137"/>
    </location>
</feature>
<gene>
    <name evidence="2" type="ORF">SAMN05421508_108181</name>
</gene>
<organism evidence="2 3">
    <name type="scientific">Caenispirillum bisanense</name>
    <dbReference type="NCBI Taxonomy" id="414052"/>
    <lineage>
        <taxon>Bacteria</taxon>
        <taxon>Pseudomonadati</taxon>
        <taxon>Pseudomonadota</taxon>
        <taxon>Alphaproteobacteria</taxon>
        <taxon>Rhodospirillales</taxon>
        <taxon>Novispirillaceae</taxon>
        <taxon>Caenispirillum</taxon>
    </lineage>
</organism>
<evidence type="ECO:0000256" key="1">
    <source>
        <dbReference type="SAM" id="SignalP"/>
    </source>
</evidence>
<protein>
    <recommendedName>
        <fullName evidence="4">PRC-barrel domain-containing protein</fullName>
    </recommendedName>
</protein>
<dbReference type="AlphaFoldDB" id="A0A286GU14"/>
<keyword evidence="1" id="KW-0732">Signal</keyword>